<keyword evidence="7 12" id="KW-0406">Ion transport</keyword>
<evidence type="ECO:0000256" key="6">
    <source>
        <dbReference type="ARBA" id="ARBA00023053"/>
    </source>
</evidence>
<evidence type="ECO:0000256" key="11">
    <source>
        <dbReference type="ARBA" id="ARBA00023303"/>
    </source>
</evidence>
<keyword evidence="11 12" id="KW-0407">Ion channel</keyword>
<dbReference type="Pfam" id="PF00858">
    <property type="entry name" value="ASC"/>
    <property type="match status" value="2"/>
</dbReference>
<name>A0A8B8BYX2_CRAVI</name>
<keyword evidence="2 12" id="KW-0813">Transport</keyword>
<protein>
    <submittedName>
        <fullName evidence="15">Uncharacterized protein LOC111114040</fullName>
    </submittedName>
</protein>
<evidence type="ECO:0000256" key="5">
    <source>
        <dbReference type="ARBA" id="ARBA00022989"/>
    </source>
</evidence>
<dbReference type="GO" id="GO:0005886">
    <property type="term" value="C:plasma membrane"/>
    <property type="evidence" value="ECO:0007669"/>
    <property type="project" value="TreeGrafter"/>
</dbReference>
<evidence type="ECO:0000256" key="10">
    <source>
        <dbReference type="ARBA" id="ARBA00023201"/>
    </source>
</evidence>
<dbReference type="PANTHER" id="PTHR11690">
    <property type="entry name" value="AMILORIDE-SENSITIVE SODIUM CHANNEL-RELATED"/>
    <property type="match status" value="1"/>
</dbReference>
<evidence type="ECO:0000313" key="15">
    <source>
        <dbReference type="RefSeq" id="XP_022308036.1"/>
    </source>
</evidence>
<keyword evidence="4 12" id="KW-0812">Transmembrane</keyword>
<feature type="transmembrane region" description="Helical" evidence="13">
    <location>
        <begin position="731"/>
        <end position="752"/>
    </location>
</feature>
<dbReference type="KEGG" id="cvn:111114040"/>
<keyword evidence="5 13" id="KW-1133">Transmembrane helix</keyword>
<evidence type="ECO:0000256" key="12">
    <source>
        <dbReference type="RuleBase" id="RU000679"/>
    </source>
</evidence>
<evidence type="ECO:0000256" key="13">
    <source>
        <dbReference type="SAM" id="Phobius"/>
    </source>
</evidence>
<dbReference type="GO" id="GO:0015280">
    <property type="term" value="F:ligand-gated sodium channel activity"/>
    <property type="evidence" value="ECO:0007669"/>
    <property type="project" value="TreeGrafter"/>
</dbReference>
<dbReference type="FunFam" id="1.10.287.770:FF:000001">
    <property type="entry name" value="Acid-sensing ion channel subunit 1"/>
    <property type="match status" value="1"/>
</dbReference>
<keyword evidence="14" id="KW-1185">Reference proteome</keyword>
<dbReference type="InterPro" id="IPR001873">
    <property type="entry name" value="ENaC"/>
</dbReference>
<evidence type="ECO:0000256" key="9">
    <source>
        <dbReference type="ARBA" id="ARBA00023180"/>
    </source>
</evidence>
<gene>
    <name evidence="15" type="primary">LOC111114040</name>
</gene>
<proteinExistence type="inferred from homology"/>
<dbReference type="Gene3D" id="2.60.470.10">
    <property type="entry name" value="Acid-sensing ion channels like domains"/>
    <property type="match status" value="1"/>
</dbReference>
<evidence type="ECO:0000256" key="4">
    <source>
        <dbReference type="ARBA" id="ARBA00022692"/>
    </source>
</evidence>
<organism evidence="14 15">
    <name type="scientific">Crassostrea virginica</name>
    <name type="common">Eastern oyster</name>
    <dbReference type="NCBI Taxonomy" id="6565"/>
    <lineage>
        <taxon>Eukaryota</taxon>
        <taxon>Metazoa</taxon>
        <taxon>Spiralia</taxon>
        <taxon>Lophotrochozoa</taxon>
        <taxon>Mollusca</taxon>
        <taxon>Bivalvia</taxon>
        <taxon>Autobranchia</taxon>
        <taxon>Pteriomorphia</taxon>
        <taxon>Ostreida</taxon>
        <taxon>Ostreoidea</taxon>
        <taxon>Ostreidae</taxon>
        <taxon>Crassostrea</taxon>
    </lineage>
</organism>
<comment type="subcellular location">
    <subcellularLocation>
        <location evidence="1">Membrane</location>
        <topology evidence="1">Multi-pass membrane protein</topology>
    </subcellularLocation>
</comment>
<dbReference type="Proteomes" id="UP000694844">
    <property type="component" value="Chromosome 9"/>
</dbReference>
<evidence type="ECO:0000256" key="3">
    <source>
        <dbReference type="ARBA" id="ARBA00022461"/>
    </source>
</evidence>
<dbReference type="OrthoDB" id="6502088at2759"/>
<keyword evidence="9" id="KW-0325">Glycoprotein</keyword>
<dbReference type="PANTHER" id="PTHR11690:SF300">
    <property type="entry name" value="PICKPOCKET PROTEIN 19"/>
    <property type="match status" value="1"/>
</dbReference>
<dbReference type="RefSeq" id="XP_022308036.1">
    <property type="nucleotide sequence ID" value="XM_022452328.1"/>
</dbReference>
<keyword evidence="3 12" id="KW-0894">Sodium channel</keyword>
<evidence type="ECO:0000313" key="14">
    <source>
        <dbReference type="Proteomes" id="UP000694844"/>
    </source>
</evidence>
<keyword evidence="10 12" id="KW-0739">Sodium transport</keyword>
<dbReference type="PRINTS" id="PR01078">
    <property type="entry name" value="AMINACHANNEL"/>
</dbReference>
<evidence type="ECO:0000256" key="7">
    <source>
        <dbReference type="ARBA" id="ARBA00023065"/>
    </source>
</evidence>
<evidence type="ECO:0000256" key="1">
    <source>
        <dbReference type="ARBA" id="ARBA00004141"/>
    </source>
</evidence>
<keyword evidence="6" id="KW-0915">Sodium</keyword>
<keyword evidence="8 13" id="KW-0472">Membrane</keyword>
<dbReference type="Gene3D" id="1.10.287.770">
    <property type="entry name" value="YojJ-like"/>
    <property type="match status" value="1"/>
</dbReference>
<sequence length="767" mass="89214">MIEEVFSRQMLFKARDLKNHSLENITLDDIYVQGTHRKKDFILNATWMSKPLTEDDIDLVFTDHGVCYTFNGNKQKRVSSPGPESGLRVTLNIEQYEYMPGHYHAAGVKLLIHDPQEIPRVHARGQAIPPGSSVLVGVKLKETEELPPPHKTCGKESLHYLKAYTLDNCRLDCLTRKAAAGCGCRAPFMPHMNDFCNCPVSCRSRVFETDLSFGSLSEYGGKQFISSRDATKIKADLLEAMETTSKYEESKLSVMKHFYSILTNNTATMSSLLGRSIQVVNDLNKWTLTLYKDTFAHYTFKEYLYRFQIHIMEENFMKARDDMEDTYIHVFSFGYTEYILLVEKSIRTLANTNFKDNSSRLCIYKSLTNRIESRIEIIEAIMANYTSLKDAYSRGKKFFNVKFRDTPRSHIDPATPRELISESLKHTSNAKRSVIRFKKLLKEAVKALQLCKTLAEVSYRTGMVDETELWTCMEDFRDSVRIWLKVRSTFYFEVVDRPVRILQERLTYFNSVWNKTQRLFQNINETLQSIHLDDEDFRIRILNPIRELNYGLKRYLSANVTKLEVSNTFLSQNTKNVLSGLSAYFQKSKTRYLALNNQFSQLRSGLMSVWENILDDEDSMEYYKFLNKTEYLRNIIEGEIELEENFNDVLEPMKFIQLPDGSNNQLETIVHNIIDHVTKFRDSTMINDHFIRNNIIRMDVYFPDLSYERTVHQKAYDIFSLLCDIGGSMSLFLGASLLSVLEIVEFVLQGIINRGFTRKRAKRTPRF</sequence>
<dbReference type="AlphaFoldDB" id="A0A8B8BYX2"/>
<reference evidence="15" key="1">
    <citation type="submission" date="2025-08" db="UniProtKB">
        <authorList>
            <consortium name="RefSeq"/>
        </authorList>
    </citation>
    <scope>IDENTIFICATION</scope>
    <source>
        <tissue evidence="15">Whole sample</tissue>
    </source>
</reference>
<dbReference type="GeneID" id="111114040"/>
<comment type="similarity">
    <text evidence="12">Belongs to the amiloride-sensitive sodium channel (TC 1.A.6) family.</text>
</comment>
<accession>A0A8B8BYX2</accession>
<evidence type="ECO:0000256" key="8">
    <source>
        <dbReference type="ARBA" id="ARBA00023136"/>
    </source>
</evidence>
<evidence type="ECO:0000256" key="2">
    <source>
        <dbReference type="ARBA" id="ARBA00022448"/>
    </source>
</evidence>